<evidence type="ECO:0000256" key="9">
    <source>
        <dbReference type="PIRSR" id="PIRSR606710-1"/>
    </source>
</evidence>
<name>A0A9W9GME7_9EURO</name>
<dbReference type="SUPFAM" id="SSF75005">
    <property type="entry name" value="Arabinanase/levansucrase/invertase"/>
    <property type="match status" value="1"/>
</dbReference>
<accession>A0A9W9GME7</accession>
<dbReference type="InterPro" id="IPR006710">
    <property type="entry name" value="Glyco_hydro_43"/>
</dbReference>
<dbReference type="OrthoDB" id="195678at2759"/>
<dbReference type="InterPro" id="IPR016840">
    <property type="entry name" value="Glyco_hydro_43_endo_a_Ara-ase"/>
</dbReference>
<evidence type="ECO:0000256" key="3">
    <source>
        <dbReference type="ARBA" id="ARBA00009865"/>
    </source>
</evidence>
<feature type="signal peptide" evidence="11">
    <location>
        <begin position="1"/>
        <end position="20"/>
    </location>
</feature>
<dbReference type="InterPro" id="IPR023296">
    <property type="entry name" value="Glyco_hydro_beta-prop_sf"/>
</dbReference>
<protein>
    <recommendedName>
        <fullName evidence="4 8">Arabinan endo-1,5-alpha-L-arabinosidase</fullName>
        <ecNumber evidence="4 8">3.2.1.99</ecNumber>
    </recommendedName>
</protein>
<feature type="active site" description="Proton donor" evidence="9">
    <location>
        <position position="230"/>
    </location>
</feature>
<evidence type="ECO:0000256" key="8">
    <source>
        <dbReference type="PIRNR" id="PIRNR026534"/>
    </source>
</evidence>
<keyword evidence="5 11" id="KW-0732">Signal</keyword>
<evidence type="ECO:0000256" key="6">
    <source>
        <dbReference type="ARBA" id="ARBA00022801"/>
    </source>
</evidence>
<evidence type="ECO:0000256" key="11">
    <source>
        <dbReference type="SAM" id="SignalP"/>
    </source>
</evidence>
<sequence length="380" mass="41300">MHLPILLSVISAITVPLVSALPSPAQSDRPSQIYKTTNNYPLPNPGNLPVHDPNILYHDSNYYLFKGGIHVPIYKSANITGPWTELGTVLDSDSVIHQGNRSRPWAPTTIHKNGLFYCYYTLSAQGSRNSSIGVATTPVIDGTPWTDHGAVINTGTGPGSDVYPYTVTNAIDASVVFDEDSGQAYLNYGSFWQGIWQVPLADEMVSVEDAGKPDAVQLAFIPKEKRKPIEGAWMSYRSGFYYLWFSHGKCCHFQKGFPAPGKEYSIRVGRSKSVRGPFVDRKGTSLIDGGGTVVYGSNHGVVYAPGGLGVLNGSEGLDVLYYHYLNTSVGFKNGQAQLGWNYLDYEDGWPVPVGGQDPTTTSAASTHALPVRSYSTIFFG</sequence>
<dbReference type="InterPro" id="IPR050727">
    <property type="entry name" value="GH43_arabinanases"/>
</dbReference>
<reference evidence="12" key="1">
    <citation type="submission" date="2022-11" db="EMBL/GenBank/DDBJ databases">
        <authorList>
            <person name="Petersen C."/>
        </authorList>
    </citation>
    <scope>NUCLEOTIDE SEQUENCE</scope>
    <source>
        <strain evidence="12">IBT 22155</strain>
    </source>
</reference>
<dbReference type="Gene3D" id="2.115.10.20">
    <property type="entry name" value="Glycosyl hydrolase domain, family 43"/>
    <property type="match status" value="1"/>
</dbReference>
<feature type="active site" description="Proton acceptor" evidence="9">
    <location>
        <position position="52"/>
    </location>
</feature>
<dbReference type="AlphaFoldDB" id="A0A9W9GME7"/>
<dbReference type="Proteomes" id="UP001149079">
    <property type="component" value="Unassembled WGS sequence"/>
</dbReference>
<evidence type="ECO:0000256" key="7">
    <source>
        <dbReference type="ARBA" id="ARBA00023295"/>
    </source>
</evidence>
<feature type="site" description="Important for catalytic activity, responsible for pKa modulation of the active site Glu and correct orientation of both the proton donor and substrate" evidence="10">
    <location>
        <position position="172"/>
    </location>
</feature>
<comment type="pathway">
    <text evidence="2 8">Glycan metabolism; L-arabinan degradation.</text>
</comment>
<dbReference type="PANTHER" id="PTHR43301">
    <property type="entry name" value="ARABINAN ENDO-1,5-ALPHA-L-ARABINOSIDASE"/>
    <property type="match status" value="1"/>
</dbReference>
<comment type="caution">
    <text evidence="12">The sequence shown here is derived from an EMBL/GenBank/DDBJ whole genome shotgun (WGS) entry which is preliminary data.</text>
</comment>
<evidence type="ECO:0000256" key="4">
    <source>
        <dbReference type="ARBA" id="ARBA00012586"/>
    </source>
</evidence>
<dbReference type="EMBL" id="JAPQKL010000006">
    <property type="protein sequence ID" value="KAJ5124326.1"/>
    <property type="molecule type" value="Genomic_DNA"/>
</dbReference>
<comment type="catalytic activity">
    <reaction evidence="1 8">
        <text>Endohydrolysis of (1-&gt;5)-alpha-arabinofuranosidic linkages in (1-&gt;5)-arabinans.</text>
        <dbReference type="EC" id="3.2.1.99"/>
    </reaction>
</comment>
<evidence type="ECO:0000256" key="1">
    <source>
        <dbReference type="ARBA" id="ARBA00000375"/>
    </source>
</evidence>
<dbReference type="PIRSF" id="PIRSF026534">
    <property type="entry name" value="Endo_alpha-L-arabinosidase"/>
    <property type="match status" value="1"/>
</dbReference>
<organism evidence="12 13">
    <name type="scientific">Penicillium bovifimosum</name>
    <dbReference type="NCBI Taxonomy" id="126998"/>
    <lineage>
        <taxon>Eukaryota</taxon>
        <taxon>Fungi</taxon>
        <taxon>Dikarya</taxon>
        <taxon>Ascomycota</taxon>
        <taxon>Pezizomycotina</taxon>
        <taxon>Eurotiomycetes</taxon>
        <taxon>Eurotiomycetidae</taxon>
        <taxon>Eurotiales</taxon>
        <taxon>Aspergillaceae</taxon>
        <taxon>Penicillium</taxon>
    </lineage>
</organism>
<gene>
    <name evidence="12" type="ORF">N7515_008151</name>
</gene>
<dbReference type="Pfam" id="PF04616">
    <property type="entry name" value="Glyco_hydro_43"/>
    <property type="match status" value="1"/>
</dbReference>
<keyword evidence="7 8" id="KW-0326">Glycosidase</keyword>
<comment type="similarity">
    <text evidence="3 8">Belongs to the glycosyl hydrolase 43 family.</text>
</comment>
<dbReference type="GeneID" id="81408065"/>
<evidence type="ECO:0000313" key="12">
    <source>
        <dbReference type="EMBL" id="KAJ5124326.1"/>
    </source>
</evidence>
<dbReference type="RefSeq" id="XP_056518725.1">
    <property type="nucleotide sequence ID" value="XM_056668895.1"/>
</dbReference>
<dbReference type="GO" id="GO:0046558">
    <property type="term" value="F:arabinan endo-1,5-alpha-L-arabinosidase activity"/>
    <property type="evidence" value="ECO:0007669"/>
    <property type="project" value="UniProtKB-EC"/>
</dbReference>
<keyword evidence="13" id="KW-1185">Reference proteome</keyword>
<proteinExistence type="inferred from homology"/>
<dbReference type="CDD" id="cd18831">
    <property type="entry name" value="GH43_AnAbnA-like"/>
    <property type="match status" value="1"/>
</dbReference>
<evidence type="ECO:0000256" key="2">
    <source>
        <dbReference type="ARBA" id="ARBA00004834"/>
    </source>
</evidence>
<evidence type="ECO:0000313" key="13">
    <source>
        <dbReference type="Proteomes" id="UP001149079"/>
    </source>
</evidence>
<evidence type="ECO:0000256" key="10">
    <source>
        <dbReference type="PIRSR" id="PIRSR606710-2"/>
    </source>
</evidence>
<feature type="chain" id="PRO_5040970273" description="Arabinan endo-1,5-alpha-L-arabinosidase" evidence="11">
    <location>
        <begin position="21"/>
        <end position="380"/>
    </location>
</feature>
<evidence type="ECO:0000256" key="5">
    <source>
        <dbReference type="ARBA" id="ARBA00022729"/>
    </source>
</evidence>
<dbReference type="EC" id="3.2.1.99" evidence="4 8"/>
<dbReference type="GO" id="GO:0005975">
    <property type="term" value="P:carbohydrate metabolic process"/>
    <property type="evidence" value="ECO:0007669"/>
    <property type="project" value="InterPro"/>
</dbReference>
<dbReference type="PANTHER" id="PTHR43301:SF5">
    <property type="entry name" value="ARABINAN ENDO-1,5-ALPHA-L-ARABINOSIDASE D-RELATED"/>
    <property type="match status" value="1"/>
</dbReference>
<keyword evidence="6 8" id="KW-0378">Hydrolase</keyword>
<reference evidence="12" key="2">
    <citation type="journal article" date="2023" name="IMA Fungus">
        <title>Comparative genomic study of the Penicillium genus elucidates a diverse pangenome and 15 lateral gene transfer events.</title>
        <authorList>
            <person name="Petersen C."/>
            <person name="Sorensen T."/>
            <person name="Nielsen M.R."/>
            <person name="Sondergaard T.E."/>
            <person name="Sorensen J.L."/>
            <person name="Fitzpatrick D.A."/>
            <person name="Frisvad J.C."/>
            <person name="Nielsen K.L."/>
        </authorList>
    </citation>
    <scope>NUCLEOTIDE SEQUENCE</scope>
    <source>
        <strain evidence="12">IBT 22155</strain>
    </source>
</reference>